<dbReference type="AlphaFoldDB" id="A0A7S2TM47"/>
<reference evidence="1" key="1">
    <citation type="submission" date="2021-01" db="EMBL/GenBank/DDBJ databases">
        <authorList>
            <person name="Corre E."/>
            <person name="Pelletier E."/>
            <person name="Niang G."/>
            <person name="Scheremetjew M."/>
            <person name="Finn R."/>
            <person name="Kale V."/>
            <person name="Holt S."/>
            <person name="Cochrane G."/>
            <person name="Meng A."/>
            <person name="Brown T."/>
            <person name="Cohen L."/>
        </authorList>
    </citation>
    <scope>NUCLEOTIDE SEQUENCE</scope>
    <source>
        <strain evidence="1">CCMP622</strain>
    </source>
</reference>
<gene>
    <name evidence="1" type="ORF">LSP00402_LOCUS7308</name>
</gene>
<protein>
    <submittedName>
        <fullName evidence="1">Uncharacterized protein</fullName>
    </submittedName>
</protein>
<organism evidence="1">
    <name type="scientific">Lotharella oceanica</name>
    <dbReference type="NCBI Taxonomy" id="641309"/>
    <lineage>
        <taxon>Eukaryota</taxon>
        <taxon>Sar</taxon>
        <taxon>Rhizaria</taxon>
        <taxon>Cercozoa</taxon>
        <taxon>Chlorarachniophyceae</taxon>
        <taxon>Lotharella</taxon>
    </lineage>
</organism>
<proteinExistence type="predicted"/>
<dbReference type="EMBL" id="HBHP01011760">
    <property type="protein sequence ID" value="CAD9758692.1"/>
    <property type="molecule type" value="Transcribed_RNA"/>
</dbReference>
<name>A0A7S2TM47_9EUKA</name>
<accession>A0A7S2TM47</accession>
<evidence type="ECO:0000313" key="1">
    <source>
        <dbReference type="EMBL" id="CAD9758692.1"/>
    </source>
</evidence>
<sequence length="209" mass="23153">MGKARKESKKRSSDKSIETCVQEACYVASSFWCTDAKNFPANINKAKTSLLEINQRKYDQVAAGQVSLVMTGGSSPPTLTSFAYQGSKIDQANAAACTTFATWGMYRLLTECKDAMDGKRIEMIAHRGYRSAHVFLVIGRSKSSPGYKEACGSLNEDGVLIYDPWLASLGWPGYHEATTSSSPFPDESRGEWWNKDCEMMFSTDWSTDD</sequence>